<gene>
    <name evidence="2" type="ORF">HO133_000420</name>
</gene>
<dbReference type="GeneID" id="59328839"/>
<evidence type="ECO:0000259" key="1">
    <source>
        <dbReference type="PROSITE" id="PS50181"/>
    </source>
</evidence>
<dbReference type="EMBL" id="JACCJB010000010">
    <property type="protein sequence ID" value="KAF6223577.1"/>
    <property type="molecule type" value="Genomic_DNA"/>
</dbReference>
<protein>
    <recommendedName>
        <fullName evidence="1">F-box domain-containing protein</fullName>
    </recommendedName>
</protein>
<dbReference type="PROSITE" id="PS50181">
    <property type="entry name" value="FBOX"/>
    <property type="match status" value="1"/>
</dbReference>
<keyword evidence="3" id="KW-1185">Reference proteome</keyword>
<dbReference type="Proteomes" id="UP000593566">
    <property type="component" value="Unassembled WGS sequence"/>
</dbReference>
<organism evidence="2 3">
    <name type="scientific">Letharia lupina</name>
    <dbReference type="NCBI Taxonomy" id="560253"/>
    <lineage>
        <taxon>Eukaryota</taxon>
        <taxon>Fungi</taxon>
        <taxon>Dikarya</taxon>
        <taxon>Ascomycota</taxon>
        <taxon>Pezizomycotina</taxon>
        <taxon>Lecanoromycetes</taxon>
        <taxon>OSLEUM clade</taxon>
        <taxon>Lecanoromycetidae</taxon>
        <taxon>Lecanorales</taxon>
        <taxon>Lecanorineae</taxon>
        <taxon>Parmeliaceae</taxon>
        <taxon>Letharia</taxon>
    </lineage>
</organism>
<feature type="domain" description="F-box" evidence="1">
    <location>
        <begin position="1"/>
        <end position="36"/>
    </location>
</feature>
<dbReference type="AlphaFoldDB" id="A0A8H6CHG5"/>
<proteinExistence type="predicted"/>
<sequence length="492" mass="55118">MTLTRLPTELLEIIITHVLPEGFESVAVTCRKIYALCIPFIQRHNALRSRFHHFTYHENPNDPSPTIATAADLIRRIAVEPVVARYVRYADFKRDSPRSYIIPRGFVADADCRDDVIRLFANCPYLEQAGLDWKEYVDKIEEEFNPDELPRYSQHAAAFLLTLLPNVERLILPQYWKPLDATNKLIHAVVHKTKQVHSLYDRPSLAQITRFEPYVSLVPQDRFDLGLASPFLALPRIRSFRGPSCVIMDDNHKSIIPKDPHYGFGETLESVSLVACCVDEVGIADFLKNTKRLKSLRYSHSTKYNVSPQCWDICKFVAAIERQVGSHLVELSVSIGKPFGSIAPGKASMRGFPCLRQLEFPLEIVMCNITAAACLDSTPNDSLVGGSSDHKLNCVALFVGDLVPASVSVLSLISHGTDHHDKALDVMFQDFAARKEITLPALTDIHLICPNGADDAYKDRGTRLLVETQKAGVVLHLEPWAHSGALTWDGEL</sequence>
<comment type="caution">
    <text evidence="2">The sequence shown here is derived from an EMBL/GenBank/DDBJ whole genome shotgun (WGS) entry which is preliminary data.</text>
</comment>
<reference evidence="2 3" key="1">
    <citation type="journal article" date="2020" name="Genomics">
        <title>Complete, high-quality genomes from long-read metagenomic sequencing of two wolf lichen thalli reveals enigmatic genome architecture.</title>
        <authorList>
            <person name="McKenzie S.K."/>
            <person name="Walston R.F."/>
            <person name="Allen J.L."/>
        </authorList>
    </citation>
    <scope>NUCLEOTIDE SEQUENCE [LARGE SCALE GENOMIC DNA]</scope>
    <source>
        <strain evidence="2">WasteWater1</strain>
    </source>
</reference>
<dbReference type="RefSeq" id="XP_037152794.1">
    <property type="nucleotide sequence ID" value="XM_037291359.1"/>
</dbReference>
<evidence type="ECO:0000313" key="2">
    <source>
        <dbReference type="EMBL" id="KAF6223577.1"/>
    </source>
</evidence>
<name>A0A8H6CHG5_9LECA</name>
<dbReference type="InterPro" id="IPR001810">
    <property type="entry name" value="F-box_dom"/>
</dbReference>
<accession>A0A8H6CHG5</accession>
<evidence type="ECO:0000313" key="3">
    <source>
        <dbReference type="Proteomes" id="UP000593566"/>
    </source>
</evidence>